<keyword evidence="2" id="KW-0812">Transmembrane</keyword>
<dbReference type="AlphaFoldDB" id="A0A0V0R1P1"/>
<sequence length="264" mass="31024">MSTNNIQPQVMDEAPIFKSESERKIYQQYFRDLPDNYEQFIKNKGEAFNLFSRQKSVLNSGKINSEDSQRFQLAVSSRGTMCLVTIITSSLGIYYLQKGLRFKNIIYGLTYRFTILGFMTKYYLMPQLIARSMDSMFFQRTEKAVQEPILQKYDFNDDFYKELYFKLKSTVGYTNNQQNLSNYQNIAQNLNFQQQQQLQNVQQQNQQQNYGDNQSSFGSYPLNDQQQSQNYQNNSNFIGDGTGASRPQYDIPKQNSDYLKSFRN</sequence>
<evidence type="ECO:0000256" key="1">
    <source>
        <dbReference type="SAM" id="MobiDB-lite"/>
    </source>
</evidence>
<keyword evidence="2" id="KW-0472">Membrane</keyword>
<proteinExistence type="predicted"/>
<dbReference type="EMBL" id="LDAU01000063">
    <property type="protein sequence ID" value="KRX08454.1"/>
    <property type="molecule type" value="Genomic_DNA"/>
</dbReference>
<keyword evidence="4" id="KW-1185">Reference proteome</keyword>
<feature type="transmembrane region" description="Helical" evidence="2">
    <location>
        <begin position="79"/>
        <end position="97"/>
    </location>
</feature>
<feature type="region of interest" description="Disordered" evidence="1">
    <location>
        <begin position="197"/>
        <end position="264"/>
    </location>
</feature>
<evidence type="ECO:0000313" key="4">
    <source>
        <dbReference type="Proteomes" id="UP000054937"/>
    </source>
</evidence>
<evidence type="ECO:0008006" key="5">
    <source>
        <dbReference type="Google" id="ProtNLM"/>
    </source>
</evidence>
<protein>
    <recommendedName>
        <fullName evidence="5">Transmembrane protein</fullName>
    </recommendedName>
</protein>
<dbReference type="OrthoDB" id="10655562at2759"/>
<accession>A0A0V0R1P1</accession>
<comment type="caution">
    <text evidence="3">The sequence shown here is derived from an EMBL/GenBank/DDBJ whole genome shotgun (WGS) entry which is preliminary data.</text>
</comment>
<dbReference type="Proteomes" id="UP000054937">
    <property type="component" value="Unassembled WGS sequence"/>
</dbReference>
<gene>
    <name evidence="3" type="ORF">PPERSA_12935</name>
</gene>
<feature type="transmembrane region" description="Helical" evidence="2">
    <location>
        <begin position="109"/>
        <end position="130"/>
    </location>
</feature>
<feature type="compositionally biased region" description="Polar residues" evidence="1">
    <location>
        <begin position="253"/>
        <end position="264"/>
    </location>
</feature>
<evidence type="ECO:0000256" key="2">
    <source>
        <dbReference type="SAM" id="Phobius"/>
    </source>
</evidence>
<name>A0A0V0R1P1_PSEPJ</name>
<keyword evidence="2" id="KW-1133">Transmembrane helix</keyword>
<dbReference type="InParanoid" id="A0A0V0R1P1"/>
<reference evidence="3 4" key="1">
    <citation type="journal article" date="2015" name="Sci. Rep.">
        <title>Genome of the facultative scuticociliatosis pathogen Pseudocohnilembus persalinus provides insight into its virulence through horizontal gene transfer.</title>
        <authorList>
            <person name="Xiong J."/>
            <person name="Wang G."/>
            <person name="Cheng J."/>
            <person name="Tian M."/>
            <person name="Pan X."/>
            <person name="Warren A."/>
            <person name="Jiang C."/>
            <person name="Yuan D."/>
            <person name="Miao W."/>
        </authorList>
    </citation>
    <scope>NUCLEOTIDE SEQUENCE [LARGE SCALE GENOMIC DNA]</scope>
    <source>
        <strain evidence="3">36N120E</strain>
    </source>
</reference>
<feature type="compositionally biased region" description="Low complexity" evidence="1">
    <location>
        <begin position="197"/>
        <end position="214"/>
    </location>
</feature>
<organism evidence="3 4">
    <name type="scientific">Pseudocohnilembus persalinus</name>
    <name type="common">Ciliate</name>
    <dbReference type="NCBI Taxonomy" id="266149"/>
    <lineage>
        <taxon>Eukaryota</taxon>
        <taxon>Sar</taxon>
        <taxon>Alveolata</taxon>
        <taxon>Ciliophora</taxon>
        <taxon>Intramacronucleata</taxon>
        <taxon>Oligohymenophorea</taxon>
        <taxon>Scuticociliatia</taxon>
        <taxon>Philasterida</taxon>
        <taxon>Pseudocohnilembidae</taxon>
        <taxon>Pseudocohnilembus</taxon>
    </lineage>
</organism>
<evidence type="ECO:0000313" key="3">
    <source>
        <dbReference type="EMBL" id="KRX08454.1"/>
    </source>
</evidence>
<feature type="compositionally biased region" description="Low complexity" evidence="1">
    <location>
        <begin position="223"/>
        <end position="236"/>
    </location>
</feature>